<dbReference type="SUPFAM" id="SSF53383">
    <property type="entry name" value="PLP-dependent transferases"/>
    <property type="match status" value="1"/>
</dbReference>
<organism evidence="6 7">
    <name type="scientific">Fusarium vanettenii (strain ATCC MYA-4622 / CBS 123669 / FGSC 9596 / NRRL 45880 / 77-13-4)</name>
    <name type="common">Fusarium solani subsp. pisi</name>
    <dbReference type="NCBI Taxonomy" id="660122"/>
    <lineage>
        <taxon>Eukaryota</taxon>
        <taxon>Fungi</taxon>
        <taxon>Dikarya</taxon>
        <taxon>Ascomycota</taxon>
        <taxon>Pezizomycotina</taxon>
        <taxon>Sordariomycetes</taxon>
        <taxon>Hypocreomycetidae</taxon>
        <taxon>Hypocreales</taxon>
        <taxon>Nectriaceae</taxon>
        <taxon>Fusarium</taxon>
        <taxon>Fusarium solani species complex</taxon>
        <taxon>Fusarium vanettenii</taxon>
    </lineage>
</organism>
<dbReference type="PANTHER" id="PTHR32325:SF4">
    <property type="entry name" value="TRYPTOPHANASE"/>
    <property type="match status" value="1"/>
</dbReference>
<name>C7ZBL0_FUSV7</name>
<evidence type="ECO:0000256" key="1">
    <source>
        <dbReference type="ARBA" id="ARBA00001933"/>
    </source>
</evidence>
<comment type="similarity">
    <text evidence="2">Belongs to the beta-eliminating lyase family.</text>
</comment>
<comment type="cofactor">
    <cofactor evidence="1">
        <name>pyridoxal 5'-phosphate</name>
        <dbReference type="ChEBI" id="CHEBI:597326"/>
    </cofactor>
</comment>
<evidence type="ECO:0000259" key="5">
    <source>
        <dbReference type="Pfam" id="PF01212"/>
    </source>
</evidence>
<dbReference type="NCBIfam" id="NF009709">
    <property type="entry name" value="PRK13238.1"/>
    <property type="match status" value="1"/>
</dbReference>
<gene>
    <name evidence="6" type="ORF">NECHADRAFT_88463</name>
</gene>
<dbReference type="STRING" id="660122.C7ZBL0"/>
<evidence type="ECO:0000256" key="2">
    <source>
        <dbReference type="ARBA" id="ARBA00009721"/>
    </source>
</evidence>
<dbReference type="EMBL" id="GG698915">
    <property type="protein sequence ID" value="EEU38543.1"/>
    <property type="molecule type" value="Genomic_DNA"/>
</dbReference>
<dbReference type="RefSeq" id="XP_003044256.1">
    <property type="nucleotide sequence ID" value="XM_003044210.1"/>
</dbReference>
<dbReference type="Pfam" id="PF01212">
    <property type="entry name" value="Beta_elim_lyase"/>
    <property type="match status" value="1"/>
</dbReference>
<dbReference type="GO" id="GO:0009072">
    <property type="term" value="P:aromatic amino acid metabolic process"/>
    <property type="evidence" value="ECO:0007669"/>
    <property type="project" value="InterPro"/>
</dbReference>
<dbReference type="OMA" id="MTMSAKK"/>
<dbReference type="Gene3D" id="3.40.640.10">
    <property type="entry name" value="Type I PLP-dependent aspartate aminotransferase-like (Major domain)"/>
    <property type="match status" value="1"/>
</dbReference>
<evidence type="ECO:0000313" key="6">
    <source>
        <dbReference type="EMBL" id="EEU38543.1"/>
    </source>
</evidence>
<dbReference type="Gene3D" id="3.90.1150.10">
    <property type="entry name" value="Aspartate Aminotransferase, domain 1"/>
    <property type="match status" value="1"/>
</dbReference>
<keyword evidence="4" id="KW-0456">Lyase</keyword>
<feature type="domain" description="Aromatic amino acid beta-eliminating lyase/threonine aldolase" evidence="5">
    <location>
        <begin position="49"/>
        <end position="424"/>
    </location>
</feature>
<dbReference type="Proteomes" id="UP000005206">
    <property type="component" value="Chromosome 14"/>
</dbReference>
<dbReference type="InterPro" id="IPR015422">
    <property type="entry name" value="PyrdxlP-dep_Trfase_small"/>
</dbReference>
<keyword evidence="3" id="KW-0663">Pyridoxal phosphate</keyword>
<dbReference type="GO" id="GO:0016830">
    <property type="term" value="F:carbon-carbon lyase activity"/>
    <property type="evidence" value="ECO:0007669"/>
    <property type="project" value="InterPro"/>
</dbReference>
<sequence length="463" mass="52086">MSQNELPPAIWRAKVVERIRRSTRKQREDWIREAGYNLFGLESDQVFIDLLTDSGTGAMSDRQWAALMTGDETYAGSLSFSRLRDKVEQLFGFEYVLPVHQGRAAEHVLFSRIVERNNVVPGNSHFDTTRAHIECQQATAIDCPLDEAFCIDQPHPFKGNLDIQKLEHILAAEPNNVPFVLVTVTCNKTGGQPVSIDNMRRVKALAREYGVPVVFDSARFSENAWFIQQREPGYAEKTIEEIIAQMYQYADAMIMSGKKDGMVNIGGFLAMRDQDWFERASDNVILFEGYTKYGGMAGRDMEALAVGLGEATCADHLRSRVGQVQQLGRKLIDAGIPIQQPVGGHAIVIDAAAFLPLVPREEFVAQMLAVELYLEAGVRGVEIGTLMNDRDPITGHNRYARAEFMRLAIPRRVYGNDQLDVVAKALIDIYGRRFTISRGLRIVKEADTLRHFTVILKRAEDDY</sequence>
<dbReference type="OrthoDB" id="19261at2759"/>
<accession>C7ZBL0</accession>
<reference evidence="6 7" key="1">
    <citation type="journal article" date="2009" name="PLoS Genet.">
        <title>The genome of Nectria haematococca: contribution of supernumerary chromosomes to gene expansion.</title>
        <authorList>
            <person name="Coleman J.J."/>
            <person name="Rounsley S.D."/>
            <person name="Rodriguez-Carres M."/>
            <person name="Kuo A."/>
            <person name="Wasmann C.C."/>
            <person name="Grimwood J."/>
            <person name="Schmutz J."/>
            <person name="Taga M."/>
            <person name="White G.J."/>
            <person name="Zhou S."/>
            <person name="Schwartz D.C."/>
            <person name="Freitag M."/>
            <person name="Ma L.J."/>
            <person name="Danchin E.G."/>
            <person name="Henrissat B."/>
            <person name="Coutinho P.M."/>
            <person name="Nelson D.R."/>
            <person name="Straney D."/>
            <person name="Napoli C.A."/>
            <person name="Barker B.M."/>
            <person name="Gribskov M."/>
            <person name="Rep M."/>
            <person name="Kroken S."/>
            <person name="Molnar I."/>
            <person name="Rensing C."/>
            <person name="Kennell J.C."/>
            <person name="Zamora J."/>
            <person name="Farman M.L."/>
            <person name="Selker E.U."/>
            <person name="Salamov A."/>
            <person name="Shapiro H."/>
            <person name="Pangilinan J."/>
            <person name="Lindquist E."/>
            <person name="Lamers C."/>
            <person name="Grigoriev I.V."/>
            <person name="Geiser D.M."/>
            <person name="Covert S.F."/>
            <person name="Temporini E."/>
            <person name="Vanetten H.D."/>
        </authorList>
    </citation>
    <scope>NUCLEOTIDE SEQUENCE [LARGE SCALE GENOMIC DNA]</scope>
    <source>
        <strain evidence="7">ATCC MYA-4622 / CBS 123669 / FGSC 9596 / NRRL 45880 / 77-13-4</strain>
    </source>
</reference>
<dbReference type="InterPro" id="IPR018176">
    <property type="entry name" value="Tryptophanase_CS"/>
</dbReference>
<dbReference type="PROSITE" id="PS00853">
    <property type="entry name" value="BETA_ELIM_LYASE"/>
    <property type="match status" value="1"/>
</dbReference>
<proteinExistence type="inferred from homology"/>
<dbReference type="InterPro" id="IPR015424">
    <property type="entry name" value="PyrdxlP-dep_Trfase"/>
</dbReference>
<dbReference type="eggNOG" id="ENOG502QU0C">
    <property type="taxonomic scope" value="Eukaryota"/>
</dbReference>
<dbReference type="AlphaFoldDB" id="C7ZBL0"/>
<protein>
    <recommendedName>
        <fullName evidence="5">Aromatic amino acid beta-eliminating lyase/threonine aldolase domain-containing protein</fullName>
    </recommendedName>
</protein>
<dbReference type="InterPro" id="IPR001597">
    <property type="entry name" value="ArAA_b-elim_lyase/Thr_aldolase"/>
</dbReference>
<dbReference type="GeneID" id="9670626"/>
<dbReference type="InterPro" id="IPR011166">
    <property type="entry name" value="Beta-eliminating_lyase"/>
</dbReference>
<evidence type="ECO:0000256" key="3">
    <source>
        <dbReference type="ARBA" id="ARBA00022898"/>
    </source>
</evidence>
<dbReference type="InParanoid" id="C7ZBL0"/>
<evidence type="ECO:0000256" key="4">
    <source>
        <dbReference type="ARBA" id="ARBA00023239"/>
    </source>
</evidence>
<dbReference type="KEGG" id="nhe:NECHADRAFT_88463"/>
<keyword evidence="7" id="KW-1185">Reference proteome</keyword>
<dbReference type="InterPro" id="IPR015421">
    <property type="entry name" value="PyrdxlP-dep_Trfase_major"/>
</dbReference>
<evidence type="ECO:0000313" key="7">
    <source>
        <dbReference type="Proteomes" id="UP000005206"/>
    </source>
</evidence>
<dbReference type="PANTHER" id="PTHR32325">
    <property type="entry name" value="BETA-ELIMINATING LYASE-LIKE PROTEIN-RELATED"/>
    <property type="match status" value="1"/>
</dbReference>
<dbReference type="HOGENOM" id="CLU_047223_0_0_1"/>
<dbReference type="PIRSF" id="PIRSF001386">
    <property type="entry name" value="Trpase"/>
    <property type="match status" value="1"/>
</dbReference>
<dbReference type="VEuPathDB" id="FungiDB:NECHADRAFT_88463"/>